<evidence type="ECO:0000256" key="2">
    <source>
        <dbReference type="ARBA" id="ARBA00022723"/>
    </source>
</evidence>
<evidence type="ECO:0000313" key="7">
    <source>
        <dbReference type="Proteomes" id="UP000231843"/>
    </source>
</evidence>
<gene>
    <name evidence="6" type="ORF">CH365_04600</name>
</gene>
<comment type="caution">
    <text evidence="6">The sequence shown here is derived from an EMBL/GenBank/DDBJ whole genome shotgun (WGS) entry which is preliminary data.</text>
</comment>
<evidence type="ECO:0000256" key="3">
    <source>
        <dbReference type="ARBA" id="ARBA00022833"/>
    </source>
</evidence>
<proteinExistence type="inferred from homology"/>
<dbReference type="EMBL" id="NPEA01000002">
    <property type="protein sequence ID" value="PJZ78584.1"/>
    <property type="molecule type" value="Genomic_DNA"/>
</dbReference>
<dbReference type="Proteomes" id="UP000231843">
    <property type="component" value="Unassembled WGS sequence"/>
</dbReference>
<comment type="similarity">
    <text evidence="1">Belongs to the Gfa family.</text>
</comment>
<dbReference type="PANTHER" id="PTHR33337">
    <property type="entry name" value="GFA DOMAIN-CONTAINING PROTEIN"/>
    <property type="match status" value="1"/>
</dbReference>
<dbReference type="OrthoDB" id="327703at2"/>
<feature type="domain" description="CENP-V/GFA" evidence="5">
    <location>
        <begin position="5"/>
        <end position="123"/>
    </location>
</feature>
<evidence type="ECO:0000259" key="5">
    <source>
        <dbReference type="PROSITE" id="PS51891"/>
    </source>
</evidence>
<dbReference type="GO" id="GO:0046872">
    <property type="term" value="F:metal ion binding"/>
    <property type="evidence" value="ECO:0007669"/>
    <property type="project" value="UniProtKB-KW"/>
</dbReference>
<dbReference type="RefSeq" id="WP_100767413.1">
    <property type="nucleotide sequence ID" value="NZ_NPEA01000002.1"/>
</dbReference>
<dbReference type="InterPro" id="IPR006913">
    <property type="entry name" value="CENP-V/GFA"/>
</dbReference>
<keyword evidence="2" id="KW-0479">Metal-binding</keyword>
<dbReference type="AlphaFoldDB" id="A0A2N0A2P6"/>
<evidence type="ECO:0000256" key="1">
    <source>
        <dbReference type="ARBA" id="ARBA00005495"/>
    </source>
</evidence>
<name>A0A2N0A2P6_9LEPT</name>
<keyword evidence="4" id="KW-0456">Lyase</keyword>
<dbReference type="PANTHER" id="PTHR33337:SF40">
    <property type="entry name" value="CENP-V_GFA DOMAIN-CONTAINING PROTEIN-RELATED"/>
    <property type="match status" value="1"/>
</dbReference>
<keyword evidence="7" id="KW-1185">Reference proteome</keyword>
<dbReference type="Pfam" id="PF04828">
    <property type="entry name" value="GFA"/>
    <property type="match status" value="1"/>
</dbReference>
<dbReference type="Gene3D" id="3.90.1590.10">
    <property type="entry name" value="glutathione-dependent formaldehyde- activating enzyme (gfa)"/>
    <property type="match status" value="1"/>
</dbReference>
<evidence type="ECO:0000313" key="6">
    <source>
        <dbReference type="EMBL" id="PJZ78584.1"/>
    </source>
</evidence>
<organism evidence="6 7">
    <name type="scientific">Leptospira neocaledonica</name>
    <dbReference type="NCBI Taxonomy" id="2023192"/>
    <lineage>
        <taxon>Bacteria</taxon>
        <taxon>Pseudomonadati</taxon>
        <taxon>Spirochaetota</taxon>
        <taxon>Spirochaetia</taxon>
        <taxon>Leptospirales</taxon>
        <taxon>Leptospiraceae</taxon>
        <taxon>Leptospira</taxon>
    </lineage>
</organism>
<protein>
    <submittedName>
        <fullName evidence="6">Aldehyde-activating protein</fullName>
    </submittedName>
</protein>
<sequence length="138" mass="15107">MSKSYTGGCACGAIRYTTKHEPIFQNHCQCLDCQKRSGTGHGSYLTFPARAEMIITGEATHWEVAGDSGNMKIHSFCPVCGTPVYLRFVAMPDLIAIHAASLDEPSRFAPHALTYKVRGLAWDLIDPSLKAFEKMPTG</sequence>
<keyword evidence="3" id="KW-0862">Zinc</keyword>
<dbReference type="InterPro" id="IPR011057">
    <property type="entry name" value="Mss4-like_sf"/>
</dbReference>
<dbReference type="PROSITE" id="PS51891">
    <property type="entry name" value="CENP_V_GFA"/>
    <property type="match status" value="1"/>
</dbReference>
<evidence type="ECO:0000256" key="4">
    <source>
        <dbReference type="ARBA" id="ARBA00023239"/>
    </source>
</evidence>
<reference evidence="6 7" key="1">
    <citation type="submission" date="2017-07" db="EMBL/GenBank/DDBJ databases">
        <title>Leptospira spp. isolated from tropical soils.</title>
        <authorList>
            <person name="Thibeaux R."/>
            <person name="Iraola G."/>
            <person name="Ferres I."/>
            <person name="Bierque E."/>
            <person name="Girault D."/>
            <person name="Soupe-Gilbert M.-E."/>
            <person name="Picardeau M."/>
            <person name="Goarant C."/>
        </authorList>
    </citation>
    <scope>NUCLEOTIDE SEQUENCE [LARGE SCALE GENOMIC DNA]</scope>
    <source>
        <strain evidence="6 7">ES4-C-A1</strain>
    </source>
</reference>
<dbReference type="SUPFAM" id="SSF51316">
    <property type="entry name" value="Mss4-like"/>
    <property type="match status" value="1"/>
</dbReference>
<accession>A0A2N0A2P6</accession>
<dbReference type="GO" id="GO:0016846">
    <property type="term" value="F:carbon-sulfur lyase activity"/>
    <property type="evidence" value="ECO:0007669"/>
    <property type="project" value="InterPro"/>
</dbReference>